<dbReference type="InterPro" id="IPR017850">
    <property type="entry name" value="Alkaline_phosphatase_core_sf"/>
</dbReference>
<dbReference type="CDD" id="cd16017">
    <property type="entry name" value="LptA"/>
    <property type="match status" value="1"/>
</dbReference>
<dbReference type="EMBL" id="CAJNOQ010000129">
    <property type="protein sequence ID" value="CAF0761432.1"/>
    <property type="molecule type" value="Genomic_DNA"/>
</dbReference>
<comment type="cofactor">
    <cofactor evidence="1">
        <name>Ca(2+)</name>
        <dbReference type="ChEBI" id="CHEBI:29108"/>
    </cofactor>
</comment>
<evidence type="ECO:0000313" key="14">
    <source>
        <dbReference type="Proteomes" id="UP000663829"/>
    </source>
</evidence>
<evidence type="ECO:0000256" key="7">
    <source>
        <dbReference type="ARBA" id="ARBA00022989"/>
    </source>
</evidence>
<evidence type="ECO:0000256" key="1">
    <source>
        <dbReference type="ARBA" id="ARBA00001913"/>
    </source>
</evidence>
<dbReference type="Gene3D" id="3.40.720.10">
    <property type="entry name" value="Alkaline Phosphatase, subunit A"/>
    <property type="match status" value="1"/>
</dbReference>
<dbReference type="OrthoDB" id="96314at2759"/>
<dbReference type="InterPro" id="IPR058130">
    <property type="entry name" value="PEA_transf_C"/>
</dbReference>
<dbReference type="EMBL" id="CAJOBC010000129">
    <property type="protein sequence ID" value="CAF3542347.1"/>
    <property type="molecule type" value="Genomic_DNA"/>
</dbReference>
<keyword evidence="14" id="KW-1185">Reference proteome</keyword>
<dbReference type="Proteomes" id="UP000663829">
    <property type="component" value="Unassembled WGS sequence"/>
</dbReference>
<dbReference type="Pfam" id="PF00884">
    <property type="entry name" value="Sulfatase"/>
    <property type="match status" value="1"/>
</dbReference>
<sequence>MSRYTRFNTHWIGTQTLLQYLKGKKHSTIYDEVKFAMIPGGSALLKMNDYDGKMLPYIEQFLGDSKGKKLIVVHTSGSHWNYSARYPKEFQKFTPGCNKVAKSDPSTCTIEGLINDYDNSILYTDFFLFSLVELLKNNNGFLIYVSDHAESLGENGYYGHGGPLIPEQTTIPFIVWVSDPFKIRHLELVKAIETHSGSELSHDYVFHSILDCAGIQAKVIDKNLSICEKLKDG</sequence>
<dbReference type="EMBL" id="CAJOBA010056242">
    <property type="protein sequence ID" value="CAF4290533.1"/>
    <property type="molecule type" value="Genomic_DNA"/>
</dbReference>
<dbReference type="PANTHER" id="PTHR30443:SF0">
    <property type="entry name" value="PHOSPHOETHANOLAMINE TRANSFERASE EPTA"/>
    <property type="match status" value="1"/>
</dbReference>
<evidence type="ECO:0000313" key="10">
    <source>
        <dbReference type="EMBL" id="CAF0761432.1"/>
    </source>
</evidence>
<organism evidence="10 14">
    <name type="scientific">Didymodactylos carnosus</name>
    <dbReference type="NCBI Taxonomy" id="1234261"/>
    <lineage>
        <taxon>Eukaryota</taxon>
        <taxon>Metazoa</taxon>
        <taxon>Spiralia</taxon>
        <taxon>Gnathifera</taxon>
        <taxon>Rotifera</taxon>
        <taxon>Eurotatoria</taxon>
        <taxon>Bdelloidea</taxon>
        <taxon>Philodinida</taxon>
        <taxon>Philodinidae</taxon>
        <taxon>Didymodactylos</taxon>
    </lineage>
</organism>
<protein>
    <recommendedName>
        <fullName evidence="9">Sulfatase N-terminal domain-containing protein</fullName>
    </recommendedName>
</protein>
<dbReference type="Proteomes" id="UP000682733">
    <property type="component" value="Unassembled WGS sequence"/>
</dbReference>
<evidence type="ECO:0000313" key="11">
    <source>
        <dbReference type="EMBL" id="CAF1502101.1"/>
    </source>
</evidence>
<reference evidence="10" key="1">
    <citation type="submission" date="2021-02" db="EMBL/GenBank/DDBJ databases">
        <authorList>
            <person name="Nowell W R."/>
        </authorList>
    </citation>
    <scope>NUCLEOTIDE SEQUENCE</scope>
</reference>
<evidence type="ECO:0000259" key="9">
    <source>
        <dbReference type="Pfam" id="PF00884"/>
    </source>
</evidence>
<evidence type="ECO:0000313" key="13">
    <source>
        <dbReference type="EMBL" id="CAF4290533.1"/>
    </source>
</evidence>
<comment type="similarity">
    <text evidence="3">Belongs to the sulfatase family.</text>
</comment>
<keyword evidence="4" id="KW-1003">Cell membrane</keyword>
<dbReference type="GO" id="GO:0016776">
    <property type="term" value="F:phosphotransferase activity, phosphate group as acceptor"/>
    <property type="evidence" value="ECO:0007669"/>
    <property type="project" value="TreeGrafter"/>
</dbReference>
<name>A0A813Q3H0_9BILA</name>
<evidence type="ECO:0000256" key="5">
    <source>
        <dbReference type="ARBA" id="ARBA00022679"/>
    </source>
</evidence>
<dbReference type="PANTHER" id="PTHR30443">
    <property type="entry name" value="INNER MEMBRANE PROTEIN"/>
    <property type="match status" value="1"/>
</dbReference>
<comment type="subcellular location">
    <subcellularLocation>
        <location evidence="2">Cell membrane</location>
        <topology evidence="2">Multi-pass membrane protein</topology>
    </subcellularLocation>
</comment>
<evidence type="ECO:0000256" key="6">
    <source>
        <dbReference type="ARBA" id="ARBA00022692"/>
    </source>
</evidence>
<accession>A0A813Q3H0</accession>
<dbReference type="AlphaFoldDB" id="A0A813Q3H0"/>
<evidence type="ECO:0000256" key="4">
    <source>
        <dbReference type="ARBA" id="ARBA00022475"/>
    </source>
</evidence>
<dbReference type="Proteomes" id="UP000677228">
    <property type="component" value="Unassembled WGS sequence"/>
</dbReference>
<dbReference type="InterPro" id="IPR040423">
    <property type="entry name" value="PEA_transferase"/>
</dbReference>
<evidence type="ECO:0000256" key="8">
    <source>
        <dbReference type="ARBA" id="ARBA00023136"/>
    </source>
</evidence>
<dbReference type="Proteomes" id="UP000681722">
    <property type="component" value="Unassembled WGS sequence"/>
</dbReference>
<evidence type="ECO:0000256" key="3">
    <source>
        <dbReference type="ARBA" id="ARBA00008779"/>
    </source>
</evidence>
<keyword evidence="6" id="KW-0812">Transmembrane</keyword>
<gene>
    <name evidence="10" type="ORF">GPM918_LOCUS1407</name>
    <name evidence="11" type="ORF">OVA965_LOCUS36988</name>
    <name evidence="12" type="ORF">SRO942_LOCUS1407</name>
    <name evidence="13" type="ORF">TMI583_LOCUS38029</name>
</gene>
<proteinExistence type="inferred from homology"/>
<comment type="caution">
    <text evidence="10">The sequence shown here is derived from an EMBL/GenBank/DDBJ whole genome shotgun (WGS) entry which is preliminary data.</text>
</comment>
<dbReference type="EMBL" id="CAJNOK010034227">
    <property type="protein sequence ID" value="CAF1502101.1"/>
    <property type="molecule type" value="Genomic_DNA"/>
</dbReference>
<evidence type="ECO:0000313" key="12">
    <source>
        <dbReference type="EMBL" id="CAF3542347.1"/>
    </source>
</evidence>
<keyword evidence="7" id="KW-1133">Transmembrane helix</keyword>
<feature type="domain" description="Sulfatase N-terminal" evidence="9">
    <location>
        <begin position="10"/>
        <end position="215"/>
    </location>
</feature>
<dbReference type="InterPro" id="IPR000917">
    <property type="entry name" value="Sulfatase_N"/>
</dbReference>
<dbReference type="SUPFAM" id="SSF53649">
    <property type="entry name" value="Alkaline phosphatase-like"/>
    <property type="match status" value="1"/>
</dbReference>
<dbReference type="GO" id="GO:0005886">
    <property type="term" value="C:plasma membrane"/>
    <property type="evidence" value="ECO:0007669"/>
    <property type="project" value="UniProtKB-SubCell"/>
</dbReference>
<keyword evidence="5" id="KW-0808">Transferase</keyword>
<evidence type="ECO:0000256" key="2">
    <source>
        <dbReference type="ARBA" id="ARBA00004651"/>
    </source>
</evidence>
<keyword evidence="8" id="KW-0472">Membrane</keyword>